<accession>A0ABS2RK94</accession>
<evidence type="ECO:0000256" key="6">
    <source>
        <dbReference type="ARBA" id="ARBA00023136"/>
    </source>
</evidence>
<evidence type="ECO:0000256" key="1">
    <source>
        <dbReference type="ARBA" id="ARBA00004651"/>
    </source>
</evidence>
<proteinExistence type="inferred from homology"/>
<evidence type="ECO:0000256" key="5">
    <source>
        <dbReference type="ARBA" id="ARBA00022989"/>
    </source>
</evidence>
<keyword evidence="4 7" id="KW-0812">Transmembrane</keyword>
<dbReference type="InterPro" id="IPR051907">
    <property type="entry name" value="DoxX-like_oxidoreductase"/>
</dbReference>
<feature type="transmembrane region" description="Helical" evidence="7">
    <location>
        <begin position="12"/>
        <end position="29"/>
    </location>
</feature>
<evidence type="ECO:0000256" key="4">
    <source>
        <dbReference type="ARBA" id="ARBA00022692"/>
    </source>
</evidence>
<comment type="caution">
    <text evidence="8">The sequence shown here is derived from an EMBL/GenBank/DDBJ whole genome shotgun (WGS) entry which is preliminary data.</text>
</comment>
<evidence type="ECO:0000313" key="9">
    <source>
        <dbReference type="Proteomes" id="UP000704762"/>
    </source>
</evidence>
<dbReference type="PANTHER" id="PTHR33452:SF1">
    <property type="entry name" value="INNER MEMBRANE PROTEIN YPHA-RELATED"/>
    <property type="match status" value="1"/>
</dbReference>
<organism evidence="8 9">
    <name type="scientific">Microlunatus panaciterrae</name>
    <dbReference type="NCBI Taxonomy" id="400768"/>
    <lineage>
        <taxon>Bacteria</taxon>
        <taxon>Bacillati</taxon>
        <taxon>Actinomycetota</taxon>
        <taxon>Actinomycetes</taxon>
        <taxon>Propionibacteriales</taxon>
        <taxon>Propionibacteriaceae</taxon>
        <taxon>Microlunatus</taxon>
    </lineage>
</organism>
<name>A0ABS2RK94_9ACTN</name>
<dbReference type="Proteomes" id="UP000704762">
    <property type="component" value="Unassembled WGS sequence"/>
</dbReference>
<gene>
    <name evidence="8" type="ORF">JOE57_001507</name>
</gene>
<evidence type="ECO:0000256" key="3">
    <source>
        <dbReference type="ARBA" id="ARBA00022475"/>
    </source>
</evidence>
<sequence length="151" mass="16800">MAKFLQVLRDIVLLIVRIGLGAIMVTHGWRRWQVEGMAKQIEYLQQFHTPYPEVAAWGGTLLELVGGIFLIVGALTPLVALAFLVEAILIVSYTSWYRGVYVDKGGYEYTIALGLLALVLMVFGAGRASIDQLFRRGKSEDEDLVDERTPA</sequence>
<keyword evidence="6 7" id="KW-0472">Membrane</keyword>
<comment type="similarity">
    <text evidence="2">Belongs to the DoxX family.</text>
</comment>
<reference evidence="8 9" key="1">
    <citation type="submission" date="2021-01" db="EMBL/GenBank/DDBJ databases">
        <title>Sequencing the genomes of 1000 actinobacteria strains.</title>
        <authorList>
            <person name="Klenk H.-P."/>
        </authorList>
    </citation>
    <scope>NUCLEOTIDE SEQUENCE [LARGE SCALE GENOMIC DNA]</scope>
    <source>
        <strain evidence="8 9">DSM 18662</strain>
    </source>
</reference>
<dbReference type="PANTHER" id="PTHR33452">
    <property type="entry name" value="OXIDOREDUCTASE CATD-RELATED"/>
    <property type="match status" value="1"/>
</dbReference>
<comment type="subcellular location">
    <subcellularLocation>
        <location evidence="1">Cell membrane</location>
        <topology evidence="1">Multi-pass membrane protein</topology>
    </subcellularLocation>
</comment>
<feature type="transmembrane region" description="Helical" evidence="7">
    <location>
        <begin position="54"/>
        <end position="72"/>
    </location>
</feature>
<evidence type="ECO:0000256" key="2">
    <source>
        <dbReference type="ARBA" id="ARBA00006679"/>
    </source>
</evidence>
<evidence type="ECO:0000256" key="7">
    <source>
        <dbReference type="SAM" id="Phobius"/>
    </source>
</evidence>
<feature type="transmembrane region" description="Helical" evidence="7">
    <location>
        <begin position="109"/>
        <end position="130"/>
    </location>
</feature>
<keyword evidence="3" id="KW-1003">Cell membrane</keyword>
<protein>
    <submittedName>
        <fullName evidence="8">Oxidoreductase</fullName>
    </submittedName>
</protein>
<keyword evidence="9" id="KW-1185">Reference proteome</keyword>
<keyword evidence="5 7" id="KW-1133">Transmembrane helix</keyword>
<dbReference type="InterPro" id="IPR032808">
    <property type="entry name" value="DoxX"/>
</dbReference>
<feature type="transmembrane region" description="Helical" evidence="7">
    <location>
        <begin position="79"/>
        <end position="97"/>
    </location>
</feature>
<dbReference type="EMBL" id="JAFBCF010000001">
    <property type="protein sequence ID" value="MBM7798586.1"/>
    <property type="molecule type" value="Genomic_DNA"/>
</dbReference>
<dbReference type="RefSeq" id="WP_204917110.1">
    <property type="nucleotide sequence ID" value="NZ_BAAAQP010000002.1"/>
</dbReference>
<evidence type="ECO:0000313" key="8">
    <source>
        <dbReference type="EMBL" id="MBM7798586.1"/>
    </source>
</evidence>
<dbReference type="Pfam" id="PF07681">
    <property type="entry name" value="DoxX"/>
    <property type="match status" value="1"/>
</dbReference>